<dbReference type="AlphaFoldDB" id="A0A0A3I5T9"/>
<dbReference type="Proteomes" id="UP000030408">
    <property type="component" value="Unassembled WGS sequence"/>
</dbReference>
<proteinExistence type="predicted"/>
<protein>
    <submittedName>
        <fullName evidence="1">Uncharacterized protein</fullName>
    </submittedName>
</protein>
<dbReference type="eggNOG" id="ENOG50337K6">
    <property type="taxonomic scope" value="Bacteria"/>
</dbReference>
<comment type="caution">
    <text evidence="1">The sequence shown here is derived from an EMBL/GenBank/DDBJ whole genome shotgun (WGS) entry which is preliminary data.</text>
</comment>
<accession>A0A0A3I5T9</accession>
<reference evidence="1 2" key="1">
    <citation type="submission" date="2014-02" db="EMBL/GenBank/DDBJ databases">
        <title>Draft genome sequence of Lysinibacillus sinduriensis JCM 15800.</title>
        <authorList>
            <person name="Zhang F."/>
            <person name="Wang G."/>
            <person name="Zhang L."/>
        </authorList>
    </citation>
    <scope>NUCLEOTIDE SEQUENCE [LARGE SCALE GENOMIC DNA]</scope>
    <source>
        <strain evidence="1 2">JCM 15800</strain>
    </source>
</reference>
<gene>
    <name evidence="1" type="ORF">CD33_00220</name>
</gene>
<evidence type="ECO:0000313" key="1">
    <source>
        <dbReference type="EMBL" id="KGR80094.1"/>
    </source>
</evidence>
<dbReference type="RefSeq" id="WP_036196994.1">
    <property type="nucleotide sequence ID" value="NZ_AVCY01000038.1"/>
</dbReference>
<organism evidence="1 2">
    <name type="scientific">Ureibacillus sinduriensis BLB-1 = JCM 15800</name>
    <dbReference type="NCBI Taxonomy" id="1384057"/>
    <lineage>
        <taxon>Bacteria</taxon>
        <taxon>Bacillati</taxon>
        <taxon>Bacillota</taxon>
        <taxon>Bacilli</taxon>
        <taxon>Bacillales</taxon>
        <taxon>Caryophanaceae</taxon>
        <taxon>Ureibacillus</taxon>
    </lineage>
</organism>
<evidence type="ECO:0000313" key="2">
    <source>
        <dbReference type="Proteomes" id="UP000030408"/>
    </source>
</evidence>
<dbReference type="EMBL" id="JPVO01000018">
    <property type="protein sequence ID" value="KGR80094.1"/>
    <property type="molecule type" value="Genomic_DNA"/>
</dbReference>
<sequence>MLGIKNYNPKFYTDKNEFMKKHSDTLKSLIDSNLREVWTVHETSDGEFWADCPVILVIGEKQLEFCSFKDNEIGVTWGEIDLKVKLDWYGNQELNLEWRKNAIENISSFIGSRIEEIEVIEMAQETFDSKDNLLQSNLLLNGLGFYMRESYFSIFNALDETRFSFLRENNLMYTKV</sequence>
<keyword evidence="2" id="KW-1185">Reference proteome</keyword>
<dbReference type="OrthoDB" id="3288608at2"/>
<name>A0A0A3I5T9_9BACL</name>